<feature type="chain" id="PRO_5045836525" description="Lipoprotein" evidence="2">
    <location>
        <begin position="19"/>
        <end position="173"/>
    </location>
</feature>
<evidence type="ECO:0000313" key="4">
    <source>
        <dbReference type="Proteomes" id="UP000784880"/>
    </source>
</evidence>
<evidence type="ECO:0000256" key="2">
    <source>
        <dbReference type="SAM" id="SignalP"/>
    </source>
</evidence>
<name>A0ABS6JDY6_9BACI</name>
<dbReference type="RefSeq" id="WP_217065944.1">
    <property type="nucleotide sequence ID" value="NZ_JAHQCS010000088.1"/>
</dbReference>
<feature type="signal peptide" evidence="2">
    <location>
        <begin position="1"/>
        <end position="18"/>
    </location>
</feature>
<evidence type="ECO:0008006" key="5">
    <source>
        <dbReference type="Google" id="ProtNLM"/>
    </source>
</evidence>
<evidence type="ECO:0000256" key="1">
    <source>
        <dbReference type="SAM" id="MobiDB-lite"/>
    </source>
</evidence>
<sequence length="173" mass="18751">MKYVITLFFLAVLSGVMVGCNGEDATQGDPEEGAPETETSEHAESGDDSESDAGNDSSGDSDTNSDDVADTLPDNFPLDIPFPDGAYVTDSFNFDGIATIHLEVEAPESFYEEAGDLYFHFLAGEYELVEEVPEVAHSHIEYRAENSDGSTAKAMVYWLEEDGVVQIVVSVFD</sequence>
<dbReference type="EMBL" id="JAHQCS010000088">
    <property type="protein sequence ID" value="MBU9711861.1"/>
    <property type="molecule type" value="Genomic_DNA"/>
</dbReference>
<keyword evidence="2" id="KW-0732">Signal</keyword>
<feature type="region of interest" description="Disordered" evidence="1">
    <location>
        <begin position="23"/>
        <end position="77"/>
    </location>
</feature>
<keyword evidence="4" id="KW-1185">Reference proteome</keyword>
<dbReference type="Proteomes" id="UP000784880">
    <property type="component" value="Unassembled WGS sequence"/>
</dbReference>
<organism evidence="3 4">
    <name type="scientific">Evansella tamaricis</name>
    <dbReference type="NCBI Taxonomy" id="2069301"/>
    <lineage>
        <taxon>Bacteria</taxon>
        <taxon>Bacillati</taxon>
        <taxon>Bacillota</taxon>
        <taxon>Bacilli</taxon>
        <taxon>Bacillales</taxon>
        <taxon>Bacillaceae</taxon>
        <taxon>Evansella</taxon>
    </lineage>
</organism>
<evidence type="ECO:0000313" key="3">
    <source>
        <dbReference type="EMBL" id="MBU9711861.1"/>
    </source>
</evidence>
<reference evidence="3 4" key="1">
    <citation type="submission" date="2021-06" db="EMBL/GenBank/DDBJ databases">
        <title>Bacillus sp. RD4P76, an endophyte from a halophyte.</title>
        <authorList>
            <person name="Sun J.-Q."/>
        </authorList>
    </citation>
    <scope>NUCLEOTIDE SEQUENCE [LARGE SCALE GENOMIC DNA]</scope>
    <source>
        <strain evidence="3 4">CGMCC 1.15917</strain>
    </source>
</reference>
<accession>A0ABS6JDY6</accession>
<proteinExistence type="predicted"/>
<comment type="caution">
    <text evidence="3">The sequence shown here is derived from an EMBL/GenBank/DDBJ whole genome shotgun (WGS) entry which is preliminary data.</text>
</comment>
<gene>
    <name evidence="3" type="ORF">KS419_08940</name>
</gene>
<protein>
    <recommendedName>
        <fullName evidence="5">Lipoprotein</fullName>
    </recommendedName>
</protein>
<dbReference type="PROSITE" id="PS51257">
    <property type="entry name" value="PROKAR_LIPOPROTEIN"/>
    <property type="match status" value="1"/>
</dbReference>